<name>A0A379DKG0_9PORP</name>
<evidence type="ECO:0000313" key="2">
    <source>
        <dbReference type="Proteomes" id="UP000254263"/>
    </source>
</evidence>
<evidence type="ECO:0000313" key="1">
    <source>
        <dbReference type="EMBL" id="SUB78503.1"/>
    </source>
</evidence>
<sequence length="63" mass="6979">MDLINKVSQISQMTVRHHAQMTALPVTFGFGHVLRCSPLGLSLSSLYFTYSDASKRGCAKTEF</sequence>
<organism evidence="1 2">
    <name type="scientific">Porphyromonas macacae</name>
    <dbReference type="NCBI Taxonomy" id="28115"/>
    <lineage>
        <taxon>Bacteria</taxon>
        <taxon>Pseudomonadati</taxon>
        <taxon>Bacteroidota</taxon>
        <taxon>Bacteroidia</taxon>
        <taxon>Bacteroidales</taxon>
        <taxon>Porphyromonadaceae</taxon>
        <taxon>Porphyromonas</taxon>
    </lineage>
</organism>
<dbReference type="EMBL" id="UGTI01000001">
    <property type="protein sequence ID" value="SUB78503.1"/>
    <property type="molecule type" value="Genomic_DNA"/>
</dbReference>
<proteinExistence type="predicted"/>
<accession>A0A379DKG0</accession>
<protein>
    <submittedName>
        <fullName evidence="1">Uncharacterized protein</fullName>
    </submittedName>
</protein>
<dbReference type="Proteomes" id="UP000254263">
    <property type="component" value="Unassembled WGS sequence"/>
</dbReference>
<dbReference type="AlphaFoldDB" id="A0A379DKG0"/>
<reference evidence="1 2" key="1">
    <citation type="submission" date="2018-06" db="EMBL/GenBank/DDBJ databases">
        <authorList>
            <consortium name="Pathogen Informatics"/>
            <person name="Doyle S."/>
        </authorList>
    </citation>
    <scope>NUCLEOTIDE SEQUENCE [LARGE SCALE GENOMIC DNA]</scope>
    <source>
        <strain evidence="1 2">NCTC13100</strain>
    </source>
</reference>
<gene>
    <name evidence="1" type="ORF">NCTC13100_01681</name>
</gene>